<proteinExistence type="inferred from homology"/>
<dbReference type="InterPro" id="IPR036188">
    <property type="entry name" value="FAD/NAD-bd_sf"/>
</dbReference>
<name>A0AAW1SG14_9CHLO</name>
<dbReference type="Gene3D" id="3.50.50.60">
    <property type="entry name" value="FAD/NAD(P)-binding domain"/>
    <property type="match status" value="1"/>
</dbReference>
<dbReference type="SUPFAM" id="SSF52540">
    <property type="entry name" value="P-loop containing nucleoside triphosphate hydrolases"/>
    <property type="match status" value="1"/>
</dbReference>
<comment type="similarity">
    <text evidence="1">Belongs to the flavin monoamine oxidase family.</text>
</comment>
<feature type="compositionally biased region" description="Basic residues" evidence="2">
    <location>
        <begin position="1252"/>
        <end position="1264"/>
    </location>
</feature>
<feature type="region of interest" description="Disordered" evidence="2">
    <location>
        <begin position="1236"/>
        <end position="1278"/>
    </location>
</feature>
<sequence>MSESDISGSHGDTEGGRSLRVRQPVNYKEDIVKTKTIGLDDRPAKRQRVHASEPLAATREQLREAAYLEDRDLQLEAETAWALGFNALALTEEEENLLPSTADESCYTQMRNLVLARWRRDVTRHLSEQDAGSGIPPSLLPYLSVAWRFLNASGYINFGITPELARPHSRKSKGRIIVVGAGLAGLAAARRLQMDGFQVLVLEGHDRAGGRVYTKLMQAHGRAATADLGASVITGIDGNPLAVLAKQLQIPLHDINTANVPLYLAGGEEAAAELDAEVEQRYNHLLDTCSKQRDNMGEVTDQISLGTALETLWKLQDRERQVEDKRQRAAGIKREESDHDGSLPLDVVDPGTMLERQLLDWHIANLEFANAATIEQLSMRSWDQDDPHELEGAHCFLPGGNGRLIAGLCEDLPVRYNSVVSSIRCCSAGVLVTSGSRQFSADAVIVAVPLGVLKKGSIEFSPALPERKQEAIQRLGFGLLNKIALLFPQNFWGDSDMFGHVASSTPTRGEYFLFYSYAAFSGGPLLIALVSGAAAYKFEQLNAAEATARVMKVLRSIFGPRGVDVPSPLQACCTRWSQDPMAYGSYSSVAVGSLGGEDYDIMAESIGSRVFFAGEATTRKYPATMHGAFISGVREAGNVAACLARRASEAQQKSIKAEATSGVSKIEEDDAKQASFENAKSSAELAEQLTKVFDDMDWIPEAEFGCCCALQGPAGSGFRTDALVRVDIGGVPGSRLRSRPIFCVLSWAEVLRLRDCPGDEARISHLATNTAVKLVGRTQTGRLVREMLQAILSYRANAKLAAASHVPTKPEDCKDRSLHPEMSQWSLSNKASKACPAASLVWSLLIAGARCQLGKYLYSMAKSRPRKRKAQVVLEGSDLDDDPGASQKPSLNLLEPGRSPHGKRAQQLSLKRFTQAVSPAADPISANTPKQRASNRTLPGFDRLTIDAETWTDKHAPQLQQDLVVHNKKIAEVHGWMAAAADQHGPPCAVICGPCGCGKGTTIRAVAQSLRLSVVDWRPSAPTLWAESSYQSGSGVPYLSKLEALQEFASRAKMAGLQLHATAGTGALLKPPAQQHTAQQADKGSAYDRRQPLPAPSQTPSHASRAAQRLILIDDLPQAHDASHRAALLQTICEMVRTARGPLAIVLREATGGTSSSHSGSSQASFSFHKELVDALKAAGAQQINFNPFTEAVLARRLLAVAETEGIPLAKAQAESLAVRAAGDLSAAINSLQLGTRSQSRTLRPQANGSKAGKKGKVGNKRTKAAAQSSAPGFEDWLDHSGSDPSLTMMHALGKFLYNKRLPPGSKPSQPCQATEHGSFAKPDAMCLTQPSASQPCPSQPPAQACPSEHKPDGGNQRHHHAAGSQPSQQSCESSKLDHQADRNGPPLSSWPGNDGVFTDADDLIDLTVEEALSQQQQQQPSGHGASQPDPVDVAQLPMAARHMRDPIAFQPEPVLMQSGLEASAVSSFLHENMLHFIDDPGIEDAANALEYLSIADCLLRHNSTLGSSSTPWEEPSFAASSLKDALAGSVAVRGWLYSNAHPGPRRFQAMRGPQAQLVQKAAAANCSEVNAVYCRLVDQPGKASGSLANHASVSYSSLFGSWRIFAGEILPYVRAIGDQSTQHAACTLLPHSWSRIWDGRISCQTRIVSPVDAAMQPRDDVEVLEDDIEDWEI</sequence>
<dbReference type="SUPFAM" id="SSF51905">
    <property type="entry name" value="FAD/NAD(P)-binding domain"/>
    <property type="match status" value="1"/>
</dbReference>
<dbReference type="PANTHER" id="PTHR10742">
    <property type="entry name" value="FLAVIN MONOAMINE OXIDASE"/>
    <property type="match status" value="1"/>
</dbReference>
<evidence type="ECO:0000256" key="1">
    <source>
        <dbReference type="ARBA" id="ARBA00005995"/>
    </source>
</evidence>
<dbReference type="Pfam" id="PF01593">
    <property type="entry name" value="Amino_oxidase"/>
    <property type="match status" value="1"/>
</dbReference>
<feature type="domain" description="SWIRM" evidence="3">
    <location>
        <begin position="76"/>
        <end position="167"/>
    </location>
</feature>
<feature type="region of interest" description="Disordered" evidence="2">
    <location>
        <begin position="324"/>
        <end position="346"/>
    </location>
</feature>
<dbReference type="Gene3D" id="3.90.660.10">
    <property type="match status" value="1"/>
</dbReference>
<feature type="compositionally biased region" description="Low complexity" evidence="2">
    <location>
        <begin position="1330"/>
        <end position="1347"/>
    </location>
</feature>
<evidence type="ECO:0000256" key="2">
    <source>
        <dbReference type="SAM" id="MobiDB-lite"/>
    </source>
</evidence>
<dbReference type="EMBL" id="JALJOS010000001">
    <property type="protein sequence ID" value="KAK9844947.1"/>
    <property type="molecule type" value="Genomic_DNA"/>
</dbReference>
<feature type="compositionally biased region" description="Basic and acidic residues" evidence="2">
    <location>
        <begin position="324"/>
        <end position="341"/>
    </location>
</feature>
<dbReference type="Pfam" id="PF03215">
    <property type="entry name" value="Rad17"/>
    <property type="match status" value="1"/>
</dbReference>
<dbReference type="Pfam" id="PF04433">
    <property type="entry name" value="SWIRM"/>
    <property type="match status" value="1"/>
</dbReference>
<feature type="region of interest" description="Disordered" evidence="2">
    <location>
        <begin position="1"/>
        <end position="24"/>
    </location>
</feature>
<dbReference type="PROSITE" id="PS50934">
    <property type="entry name" value="SWIRM"/>
    <property type="match status" value="1"/>
</dbReference>
<feature type="region of interest" description="Disordered" evidence="2">
    <location>
        <begin position="1326"/>
        <end position="1400"/>
    </location>
</feature>
<reference evidence="4 5" key="1">
    <citation type="journal article" date="2024" name="Nat. Commun.">
        <title>Phylogenomics reveals the evolutionary origins of lichenization in chlorophyte algae.</title>
        <authorList>
            <person name="Puginier C."/>
            <person name="Libourel C."/>
            <person name="Otte J."/>
            <person name="Skaloud P."/>
            <person name="Haon M."/>
            <person name="Grisel S."/>
            <person name="Petersen M."/>
            <person name="Berrin J.G."/>
            <person name="Delaux P.M."/>
            <person name="Dal Grande F."/>
            <person name="Keller J."/>
        </authorList>
    </citation>
    <scope>NUCLEOTIDE SEQUENCE [LARGE SCALE GENOMIC DNA]</scope>
    <source>
        <strain evidence="4 5">SAG 2145</strain>
    </source>
</reference>
<feature type="region of interest" description="Disordered" evidence="2">
    <location>
        <begin position="1071"/>
        <end position="1101"/>
    </location>
</feature>
<dbReference type="Proteomes" id="UP001438707">
    <property type="component" value="Unassembled WGS sequence"/>
</dbReference>
<evidence type="ECO:0000259" key="3">
    <source>
        <dbReference type="PROSITE" id="PS50934"/>
    </source>
</evidence>
<accession>A0AAW1SG14</accession>
<dbReference type="Gene3D" id="1.10.10.10">
    <property type="entry name" value="Winged helix-like DNA-binding domain superfamily/Winged helix DNA-binding domain"/>
    <property type="match status" value="1"/>
</dbReference>
<feature type="compositionally biased region" description="Polar residues" evidence="2">
    <location>
        <begin position="1236"/>
        <end position="1249"/>
    </location>
</feature>
<dbReference type="PANTHER" id="PTHR10742:SF373">
    <property type="entry name" value="LYSINE-SPECIFIC HISTONE DEMETHYLASE 1 HOMOLOG 2"/>
    <property type="match status" value="1"/>
</dbReference>
<evidence type="ECO:0000313" key="5">
    <source>
        <dbReference type="Proteomes" id="UP001438707"/>
    </source>
</evidence>
<dbReference type="Gene3D" id="3.40.50.300">
    <property type="entry name" value="P-loop containing nucleotide triphosphate hydrolases"/>
    <property type="match status" value="1"/>
</dbReference>
<dbReference type="InterPro" id="IPR009057">
    <property type="entry name" value="Homeodomain-like_sf"/>
</dbReference>
<gene>
    <name evidence="4" type="ORF">WJX74_008996</name>
</gene>
<dbReference type="InterPro" id="IPR027417">
    <property type="entry name" value="P-loop_NTPase"/>
</dbReference>
<dbReference type="InterPro" id="IPR050281">
    <property type="entry name" value="Flavin_monoamine_oxidase"/>
</dbReference>
<evidence type="ECO:0000313" key="4">
    <source>
        <dbReference type="EMBL" id="KAK9844947.1"/>
    </source>
</evidence>
<dbReference type="GO" id="GO:0016491">
    <property type="term" value="F:oxidoreductase activity"/>
    <property type="evidence" value="ECO:0007669"/>
    <property type="project" value="InterPro"/>
</dbReference>
<dbReference type="InterPro" id="IPR007526">
    <property type="entry name" value="SWIRM"/>
</dbReference>
<dbReference type="SUPFAM" id="SSF54373">
    <property type="entry name" value="FAD-linked reductases, C-terminal domain"/>
    <property type="match status" value="1"/>
</dbReference>
<dbReference type="SUPFAM" id="SSF46689">
    <property type="entry name" value="Homeodomain-like"/>
    <property type="match status" value="1"/>
</dbReference>
<feature type="region of interest" description="Disordered" evidence="2">
    <location>
        <begin position="1413"/>
        <end position="1432"/>
    </location>
</feature>
<comment type="caution">
    <text evidence="4">The sequence shown here is derived from an EMBL/GenBank/DDBJ whole genome shotgun (WGS) entry which is preliminary data.</text>
</comment>
<protein>
    <recommendedName>
        <fullName evidence="3">SWIRM domain-containing protein</fullName>
    </recommendedName>
</protein>
<feature type="region of interest" description="Disordered" evidence="2">
    <location>
        <begin position="867"/>
        <end position="907"/>
    </location>
</feature>
<keyword evidence="5" id="KW-1185">Reference proteome</keyword>
<feature type="compositionally biased region" description="Polar residues" evidence="2">
    <location>
        <begin position="1365"/>
        <end position="1374"/>
    </location>
</feature>
<dbReference type="InterPro" id="IPR002937">
    <property type="entry name" value="Amino_oxidase"/>
</dbReference>
<dbReference type="InterPro" id="IPR036388">
    <property type="entry name" value="WH-like_DNA-bd_sf"/>
</dbReference>
<organism evidence="4 5">
    <name type="scientific">Apatococcus lobatus</name>
    <dbReference type="NCBI Taxonomy" id="904363"/>
    <lineage>
        <taxon>Eukaryota</taxon>
        <taxon>Viridiplantae</taxon>
        <taxon>Chlorophyta</taxon>
        <taxon>core chlorophytes</taxon>
        <taxon>Trebouxiophyceae</taxon>
        <taxon>Chlorellales</taxon>
        <taxon>Chlorellaceae</taxon>
        <taxon>Apatococcus</taxon>
    </lineage>
</organism>